<keyword evidence="2" id="KW-0963">Cytoplasm</keyword>
<proteinExistence type="predicted"/>
<dbReference type="InterPro" id="IPR011010">
    <property type="entry name" value="DNA_brk_join_enz"/>
</dbReference>
<name>B9BP08_9BURK</name>
<dbReference type="PANTHER" id="PTHR30349:SF77">
    <property type="entry name" value="TYROSINE RECOMBINASE XERC"/>
    <property type="match status" value="1"/>
</dbReference>
<keyword evidence="8" id="KW-0131">Cell cycle</keyword>
<evidence type="ECO:0000259" key="11">
    <source>
        <dbReference type="PROSITE" id="PS51900"/>
    </source>
</evidence>
<evidence type="ECO:0000256" key="3">
    <source>
        <dbReference type="ARBA" id="ARBA00022618"/>
    </source>
</evidence>
<keyword evidence="6 9" id="KW-0238">DNA-binding</keyword>
<protein>
    <submittedName>
        <fullName evidence="12">Phage integrase family protein</fullName>
    </submittedName>
</protein>
<dbReference type="GO" id="GO:0051301">
    <property type="term" value="P:cell division"/>
    <property type="evidence" value="ECO:0007669"/>
    <property type="project" value="UniProtKB-KW"/>
</dbReference>
<dbReference type="GO" id="GO:0006310">
    <property type="term" value="P:DNA recombination"/>
    <property type="evidence" value="ECO:0007669"/>
    <property type="project" value="UniProtKB-KW"/>
</dbReference>
<dbReference type="GO" id="GO:0003677">
    <property type="term" value="F:DNA binding"/>
    <property type="evidence" value="ECO:0007669"/>
    <property type="project" value="UniProtKB-UniRule"/>
</dbReference>
<evidence type="ECO:0000256" key="6">
    <source>
        <dbReference type="ARBA" id="ARBA00023125"/>
    </source>
</evidence>
<dbReference type="Gene3D" id="1.10.150.130">
    <property type="match status" value="1"/>
</dbReference>
<evidence type="ECO:0000256" key="7">
    <source>
        <dbReference type="ARBA" id="ARBA00023172"/>
    </source>
</evidence>
<evidence type="ECO:0000256" key="9">
    <source>
        <dbReference type="PROSITE-ProRule" id="PRU01248"/>
    </source>
</evidence>
<dbReference type="SUPFAM" id="SSF56349">
    <property type="entry name" value="DNA breaking-rejoining enzymes"/>
    <property type="match status" value="1"/>
</dbReference>
<dbReference type="PANTHER" id="PTHR30349">
    <property type="entry name" value="PHAGE INTEGRASE-RELATED"/>
    <property type="match status" value="1"/>
</dbReference>
<dbReference type="Pfam" id="PF00589">
    <property type="entry name" value="Phage_integrase"/>
    <property type="match status" value="1"/>
</dbReference>
<keyword evidence="7" id="KW-0233">DNA recombination</keyword>
<evidence type="ECO:0000256" key="2">
    <source>
        <dbReference type="ARBA" id="ARBA00022490"/>
    </source>
</evidence>
<dbReference type="RefSeq" id="WP_006405265.1">
    <property type="nucleotide sequence ID" value="NZ_ACFC01000004.1"/>
</dbReference>
<feature type="domain" description="Tyr recombinase" evidence="10">
    <location>
        <begin position="368"/>
        <end position="604"/>
    </location>
</feature>
<dbReference type="AlphaFoldDB" id="B9BP08"/>
<accession>B9BP08</accession>
<dbReference type="Pfam" id="PF12482">
    <property type="entry name" value="DUF3701"/>
    <property type="match status" value="1"/>
</dbReference>
<dbReference type="GO" id="GO:0005737">
    <property type="term" value="C:cytoplasm"/>
    <property type="evidence" value="ECO:0007669"/>
    <property type="project" value="UniProtKB-SubCell"/>
</dbReference>
<dbReference type="InterPro" id="IPR013762">
    <property type="entry name" value="Integrase-like_cat_sf"/>
</dbReference>
<dbReference type="Proteomes" id="UP000004535">
    <property type="component" value="Unassembled WGS sequence"/>
</dbReference>
<dbReference type="InterPro" id="IPR002104">
    <property type="entry name" value="Integrase_catalytic"/>
</dbReference>
<gene>
    <name evidence="12" type="ORF">BURMUCGD2_6428</name>
</gene>
<evidence type="ECO:0000256" key="5">
    <source>
        <dbReference type="ARBA" id="ARBA00022908"/>
    </source>
</evidence>
<dbReference type="InterPro" id="IPR050090">
    <property type="entry name" value="Tyrosine_recombinase_XerCD"/>
</dbReference>
<evidence type="ECO:0000259" key="10">
    <source>
        <dbReference type="PROSITE" id="PS51898"/>
    </source>
</evidence>
<dbReference type="PROSITE" id="PS51900">
    <property type="entry name" value="CB"/>
    <property type="match status" value="1"/>
</dbReference>
<comment type="subcellular location">
    <subcellularLocation>
        <location evidence="1">Cytoplasm</location>
    </subcellularLocation>
</comment>
<evidence type="ECO:0000256" key="4">
    <source>
        <dbReference type="ARBA" id="ARBA00022829"/>
    </source>
</evidence>
<sequence>MANQPQQLTLPPLRTYSRTEFTALRARVKGLPIATIARLYFDSDTTEPLDVERLLRTMRDDLVARALQEGSAVLVSHLQASIAKYGEPRLTPVSLQMIEQAAGAWAAAAPAADHPVSRWWRPLIADRLAAEGIATLGELVDFCNRRGGSWWRSVPRIGAWRARVLVAWLRRHADTIGRSVDADVDTAEPLMLAEQTVEPARGQLVPLERLAVPHALSGAAGTNRAAAYSYIQAPHDLAAVRAYLSRYAGQDATQRAYRRELERLLLWAVVERGVALSSMQVEDCEAYKAFLAAPSAAFSGPPASRASGRWRPFGPGGLSLESQLYAVRAIRAAFEWLVKVRYLAGNPWAAVVDPKPVKHAKRMQVSRALPVDLWARTRAALADWSEGSGPHASRWRAARALLLLMGDAGLRIAEATAASRDALELHPADGEIPATWELRVIGKRRKERFVPLSGTCIDALRAHWRDRGMDFDAADGTGRSDVALIAPLVIPRTPRAREKFAPNDDASNGAAQKTATGYSVRGARGLAQWAVEQLLEKMPDLTEPERRRLAGVSPHAFRHTFGTQSVATDVPLDVVQQLLGHASLQTTSVYVTAEEKRRRAEIAKYHARLVDQK</sequence>
<dbReference type="InterPro" id="IPR010998">
    <property type="entry name" value="Integrase_recombinase_N"/>
</dbReference>
<keyword evidence="4" id="KW-0159">Chromosome partition</keyword>
<dbReference type="Gene3D" id="1.10.443.10">
    <property type="entry name" value="Intergrase catalytic core"/>
    <property type="match status" value="1"/>
</dbReference>
<dbReference type="InterPro" id="IPR022169">
    <property type="entry name" value="DUF3701"/>
</dbReference>
<organism evidence="12 13">
    <name type="scientific">Burkholderia multivorans CGD2</name>
    <dbReference type="NCBI Taxonomy" id="513052"/>
    <lineage>
        <taxon>Bacteria</taxon>
        <taxon>Pseudomonadati</taxon>
        <taxon>Pseudomonadota</taxon>
        <taxon>Betaproteobacteria</taxon>
        <taxon>Burkholderiales</taxon>
        <taxon>Burkholderiaceae</taxon>
        <taxon>Burkholderia</taxon>
        <taxon>Burkholderia cepacia complex</taxon>
    </lineage>
</organism>
<reference evidence="12 13" key="1">
    <citation type="journal article" date="2012" name="J. Bacteriol.">
        <title>Draft Genome Sequence Determination for Cystic Fibrosis and Chronic Granulomatous Disease Burkholderia multivorans Isolates.</title>
        <authorList>
            <person name="Varga J.J."/>
            <person name="Losada L."/>
            <person name="Zelazny A.M."/>
            <person name="Brinkac L."/>
            <person name="Harkins D."/>
            <person name="Radune D."/>
            <person name="Hostetler J."/>
            <person name="Sampaio E.P."/>
            <person name="Ronning C.M."/>
            <person name="Nierman W.C."/>
            <person name="Greenberg D.E."/>
            <person name="Holland S.M."/>
            <person name="Goldberg J.B."/>
        </authorList>
    </citation>
    <scope>NUCLEOTIDE SEQUENCE [LARGE SCALE GENOMIC DNA]</scope>
    <source>
        <strain evidence="12 13">CGD2</strain>
    </source>
</reference>
<comment type="caution">
    <text evidence="12">The sequence shown here is derived from an EMBL/GenBank/DDBJ whole genome shotgun (WGS) entry which is preliminary data.</text>
</comment>
<dbReference type="GO" id="GO:0007059">
    <property type="term" value="P:chromosome segregation"/>
    <property type="evidence" value="ECO:0007669"/>
    <property type="project" value="UniProtKB-KW"/>
</dbReference>
<dbReference type="GO" id="GO:0015074">
    <property type="term" value="P:DNA integration"/>
    <property type="evidence" value="ECO:0007669"/>
    <property type="project" value="UniProtKB-KW"/>
</dbReference>
<keyword evidence="5" id="KW-0229">DNA integration</keyword>
<dbReference type="EMBL" id="ACFC01000004">
    <property type="protein sequence ID" value="EEE07326.1"/>
    <property type="molecule type" value="Genomic_DNA"/>
</dbReference>
<feature type="domain" description="Core-binding (CB)" evidence="11">
    <location>
        <begin position="238"/>
        <end position="338"/>
    </location>
</feature>
<dbReference type="PROSITE" id="PS51898">
    <property type="entry name" value="TYR_RECOMBINASE"/>
    <property type="match status" value="1"/>
</dbReference>
<dbReference type="InterPro" id="IPR044068">
    <property type="entry name" value="CB"/>
</dbReference>
<evidence type="ECO:0000256" key="8">
    <source>
        <dbReference type="ARBA" id="ARBA00023306"/>
    </source>
</evidence>
<evidence type="ECO:0000256" key="1">
    <source>
        <dbReference type="ARBA" id="ARBA00004496"/>
    </source>
</evidence>
<evidence type="ECO:0000313" key="12">
    <source>
        <dbReference type="EMBL" id="EEE07326.1"/>
    </source>
</evidence>
<keyword evidence="3" id="KW-0132">Cell division</keyword>
<evidence type="ECO:0000313" key="13">
    <source>
        <dbReference type="Proteomes" id="UP000004535"/>
    </source>
</evidence>